<feature type="region of interest" description="Disordered" evidence="1">
    <location>
        <begin position="216"/>
        <end position="237"/>
    </location>
</feature>
<comment type="caution">
    <text evidence="2">The sequence shown here is derived from an EMBL/GenBank/DDBJ whole genome shotgun (WGS) entry which is preliminary data.</text>
</comment>
<evidence type="ECO:0000256" key="1">
    <source>
        <dbReference type="SAM" id="MobiDB-lite"/>
    </source>
</evidence>
<reference evidence="2 3" key="1">
    <citation type="journal article" date="2018" name="IMA Fungus">
        <title>IMA Genome-F 10: Nine draft genome sequences of Claviceps purpurea s.lat., including C. arundinis, C. humidiphila, and C. cf. spartinae, pseudomolecules for the pitch canker pathogen Fusarium circinatum, draft genome of Davidsoniella eucalypti, Grosmannia galeiformis, Quambalaria eucalypti, and Teratosphaeria destructans.</title>
        <authorList>
            <person name="Wingfield B.D."/>
            <person name="Liu M."/>
            <person name="Nguyen H.D."/>
            <person name="Lane F.A."/>
            <person name="Morgan S.W."/>
            <person name="De Vos L."/>
            <person name="Wilken P.M."/>
            <person name="Duong T.A."/>
            <person name="Aylward J."/>
            <person name="Coetzee M.P."/>
            <person name="Dadej K."/>
            <person name="De Beer Z.W."/>
            <person name="Findlay W."/>
            <person name="Havenga M."/>
            <person name="Kolarik M."/>
            <person name="Menzies J.G."/>
            <person name="Naidoo K."/>
            <person name="Pochopski O."/>
            <person name="Shoukouhi P."/>
            <person name="Santana Q.C."/>
            <person name="Seifert K.A."/>
            <person name="Soal N."/>
            <person name="Steenkamp E.T."/>
            <person name="Tatham C.T."/>
            <person name="van der Nest M.A."/>
            <person name="Wingfield M.J."/>
        </authorList>
    </citation>
    <scope>NUCLEOTIDE SEQUENCE [LARGE SCALE GENOMIC DNA]</scope>
    <source>
        <strain evidence="2">CMW44962</strain>
    </source>
</reference>
<dbReference type="EMBL" id="RIBY02001202">
    <property type="protein sequence ID" value="KAH9831308.1"/>
    <property type="molecule type" value="Genomic_DNA"/>
</dbReference>
<evidence type="ECO:0000313" key="2">
    <source>
        <dbReference type="EMBL" id="KAH9831308.1"/>
    </source>
</evidence>
<dbReference type="Proteomes" id="UP001138500">
    <property type="component" value="Unassembled WGS sequence"/>
</dbReference>
<name>A0A9W7W3M5_9PEZI</name>
<dbReference type="AlphaFoldDB" id="A0A9W7W3M5"/>
<proteinExistence type="predicted"/>
<gene>
    <name evidence="2" type="ORF">Tdes44962_MAKER08945</name>
</gene>
<evidence type="ECO:0000313" key="3">
    <source>
        <dbReference type="Proteomes" id="UP001138500"/>
    </source>
</evidence>
<reference evidence="2 3" key="2">
    <citation type="journal article" date="2021" name="Curr. Genet.">
        <title>Genetic response to nitrogen starvation in the aggressive Eucalyptus foliar pathogen Teratosphaeria destructans.</title>
        <authorList>
            <person name="Havenga M."/>
            <person name="Wingfield B.D."/>
            <person name="Wingfield M.J."/>
            <person name="Dreyer L.L."/>
            <person name="Roets F."/>
            <person name="Aylward J."/>
        </authorList>
    </citation>
    <scope>NUCLEOTIDE SEQUENCE [LARGE SCALE GENOMIC DNA]</scope>
    <source>
        <strain evidence="2">CMW44962</strain>
    </source>
</reference>
<accession>A0A9W7W3M5</accession>
<organism evidence="2 3">
    <name type="scientific">Teratosphaeria destructans</name>
    <dbReference type="NCBI Taxonomy" id="418781"/>
    <lineage>
        <taxon>Eukaryota</taxon>
        <taxon>Fungi</taxon>
        <taxon>Dikarya</taxon>
        <taxon>Ascomycota</taxon>
        <taxon>Pezizomycotina</taxon>
        <taxon>Dothideomycetes</taxon>
        <taxon>Dothideomycetidae</taxon>
        <taxon>Mycosphaerellales</taxon>
        <taxon>Teratosphaeriaceae</taxon>
        <taxon>Teratosphaeria</taxon>
    </lineage>
</organism>
<protein>
    <submittedName>
        <fullName evidence="2">Uncharacterized protein</fullName>
    </submittedName>
</protein>
<keyword evidence="3" id="KW-1185">Reference proteome</keyword>
<sequence>MADKQPCDAIQAPGLQRLPGELRNLIYELVLSDMAPSMIDTNHRRMRLPDQPLLQVNRTTYSESHQMFKAYTTTRTTVEVANFDFQDLIKFLTSASCISRDPGDKSLHIAIRVTDIRDGDEVQRNIHRWSRHVAEQGQLGARYPPPPRVTLHGFRVTYSVCLDGLDGQLQRLRGVWRVLGTYGRGLPAVDGILAAIEVAGRRCGELRAARLARPREEEASGAARVEPRRGGMGQQGMGGRALTYAQVVIRSGREAAREGFSRGWTHHCVAE</sequence>
<dbReference type="OrthoDB" id="10371825at2759"/>